<dbReference type="InterPro" id="IPR036691">
    <property type="entry name" value="Endo/exonu/phosph_ase_sf"/>
</dbReference>
<dbReference type="EMBL" id="LSRX01001391">
    <property type="protein sequence ID" value="OLP80304.1"/>
    <property type="molecule type" value="Genomic_DNA"/>
</dbReference>
<proteinExistence type="predicted"/>
<keyword evidence="2" id="KW-1185">Reference proteome</keyword>
<comment type="caution">
    <text evidence="1">The sequence shown here is derived from an EMBL/GenBank/DDBJ whole genome shotgun (WGS) entry which is preliminary data.</text>
</comment>
<dbReference type="PROSITE" id="PS50878">
    <property type="entry name" value="RT_POL"/>
    <property type="match status" value="1"/>
</dbReference>
<dbReference type="SUPFAM" id="SSF56219">
    <property type="entry name" value="DNase I-like"/>
    <property type="match status" value="1"/>
</dbReference>
<dbReference type="Gene3D" id="3.60.10.10">
    <property type="entry name" value="Endonuclease/exonuclease/phosphatase"/>
    <property type="match status" value="1"/>
</dbReference>
<dbReference type="PANTHER" id="PTHR47027:SF20">
    <property type="entry name" value="REVERSE TRANSCRIPTASE-LIKE PROTEIN WITH RNA-DIRECTED DNA POLYMERASE DOMAIN"/>
    <property type="match status" value="1"/>
</dbReference>
<organism evidence="1 2">
    <name type="scientific">Symbiodinium microadriaticum</name>
    <name type="common">Dinoflagellate</name>
    <name type="synonym">Zooxanthella microadriatica</name>
    <dbReference type="NCBI Taxonomy" id="2951"/>
    <lineage>
        <taxon>Eukaryota</taxon>
        <taxon>Sar</taxon>
        <taxon>Alveolata</taxon>
        <taxon>Dinophyceae</taxon>
        <taxon>Suessiales</taxon>
        <taxon>Symbiodiniaceae</taxon>
        <taxon>Symbiodinium</taxon>
    </lineage>
</organism>
<protein>
    <submittedName>
        <fullName evidence="1">LINE-1 retrotransposable element ORF2 protein</fullName>
    </submittedName>
</protein>
<accession>A0A1Q9CBJ2</accession>
<gene>
    <name evidence="1" type="ORF">AK812_SmicGene39308</name>
</gene>
<dbReference type="OrthoDB" id="447382at2759"/>
<evidence type="ECO:0000313" key="1">
    <source>
        <dbReference type="EMBL" id="OLP80304.1"/>
    </source>
</evidence>
<reference evidence="1 2" key="1">
    <citation type="submission" date="2016-02" db="EMBL/GenBank/DDBJ databases">
        <title>Genome analysis of coral dinoflagellate symbionts highlights evolutionary adaptations to a symbiotic lifestyle.</title>
        <authorList>
            <person name="Aranda M."/>
            <person name="Li Y."/>
            <person name="Liew Y.J."/>
            <person name="Baumgarten S."/>
            <person name="Simakov O."/>
            <person name="Wilson M."/>
            <person name="Piel J."/>
            <person name="Ashoor H."/>
            <person name="Bougouffa S."/>
            <person name="Bajic V.B."/>
            <person name="Ryu T."/>
            <person name="Ravasi T."/>
            <person name="Bayer T."/>
            <person name="Micklem G."/>
            <person name="Kim H."/>
            <person name="Bhak J."/>
            <person name="Lajeunesse T.C."/>
            <person name="Voolstra C.R."/>
        </authorList>
    </citation>
    <scope>NUCLEOTIDE SEQUENCE [LARGE SCALE GENOMIC DNA]</scope>
    <source>
        <strain evidence="1 2">CCMP2467</strain>
    </source>
</reference>
<dbReference type="CDD" id="cd01650">
    <property type="entry name" value="RT_nLTR_like"/>
    <property type="match status" value="1"/>
</dbReference>
<dbReference type="PANTHER" id="PTHR47027">
    <property type="entry name" value="REVERSE TRANSCRIPTASE DOMAIN-CONTAINING PROTEIN"/>
    <property type="match status" value="1"/>
</dbReference>
<dbReference type="Proteomes" id="UP000186817">
    <property type="component" value="Unassembled WGS sequence"/>
</dbReference>
<name>A0A1Q9CBJ2_SYMMI</name>
<evidence type="ECO:0000313" key="2">
    <source>
        <dbReference type="Proteomes" id="UP000186817"/>
    </source>
</evidence>
<sequence>MARIKLRVPGGKWVLCNIYAPHNGKDFAVRHAFFQNVATWLTQQSRHGPLYVVGDFNARIHKIFDEEADSRCLGPYVFGKTSAHVDGQSNRSLLLELCHAHDLAVANTFMEQPACRQVTVYNVGSSPVDELTAAHFGQIDFVLVQRAWLGTVRQLYSDMNMALASHHFAVIADLQIAVPKVVKEVIPKHALNSRVSISALNAVEVANRFALLFDESMSNHEHHELSVDDFYDVMSVVESELHAESLAKYFQERIWPTQFAFRTKRGSADAIFVARRLLDLTLADRNGTLVMLSLDWEKAFDSISPDGLLYALERFGLPPLFRGLTRAIYSNRTFTVRASGHSSASHIQCFGISQGCPLSPFLFSILMTVLFTDATREFQSVSGHDSPPALVNDLIYADDTLILSLKPQQAESFMYRVLDAGRVYGLSLNWQKTEVLPIGCAADIQGPNGEPIKTKTSLVYLGSVISASGSVTSEVNGRLGMAKADFDALNRVWKHAHLACAKKLQIFSASVVSPLDVFPSYSWAL</sequence>
<dbReference type="InterPro" id="IPR043502">
    <property type="entry name" value="DNA/RNA_pol_sf"/>
</dbReference>
<dbReference type="InterPro" id="IPR000477">
    <property type="entry name" value="RT_dom"/>
</dbReference>
<dbReference type="SUPFAM" id="SSF56672">
    <property type="entry name" value="DNA/RNA polymerases"/>
    <property type="match status" value="1"/>
</dbReference>
<dbReference type="AlphaFoldDB" id="A0A1Q9CBJ2"/>
<dbReference type="Pfam" id="PF00078">
    <property type="entry name" value="RVT_1"/>
    <property type="match status" value="1"/>
</dbReference>